<dbReference type="InterPro" id="IPR012910">
    <property type="entry name" value="Plug_dom"/>
</dbReference>
<dbReference type="Pfam" id="PF11741">
    <property type="entry name" value="AMIN"/>
    <property type="match status" value="1"/>
</dbReference>
<accession>A0A8J6XH26</accession>
<evidence type="ECO:0000313" key="21">
    <source>
        <dbReference type="Proteomes" id="UP000629098"/>
    </source>
</evidence>
<evidence type="ECO:0000256" key="3">
    <source>
        <dbReference type="ARBA" id="ARBA00022448"/>
    </source>
</evidence>
<keyword evidence="6 13" id="KW-0812">Transmembrane</keyword>
<name>A0A8J6XH26_9CYAN</name>
<dbReference type="FunFam" id="2.40.170.20:FF:000005">
    <property type="entry name" value="TonB-dependent siderophore receptor"/>
    <property type="match status" value="1"/>
</dbReference>
<dbReference type="FunFam" id="2.170.130.10:FF:000001">
    <property type="entry name" value="Catecholate siderophore TonB-dependent receptor"/>
    <property type="match status" value="1"/>
</dbReference>
<feature type="domain" description="AMIN" evidence="19">
    <location>
        <begin position="79"/>
        <end position="174"/>
    </location>
</feature>
<evidence type="ECO:0000313" key="20">
    <source>
        <dbReference type="EMBL" id="MBD2774188.1"/>
    </source>
</evidence>
<evidence type="ECO:0000259" key="19">
    <source>
        <dbReference type="Pfam" id="PF11741"/>
    </source>
</evidence>
<evidence type="ECO:0000256" key="15">
    <source>
        <dbReference type="SAM" id="MobiDB-lite"/>
    </source>
</evidence>
<keyword evidence="20" id="KW-0675">Receptor</keyword>
<sequence length="877" mass="96441">MRIQRLLSSICLWLGMSFLPLLIAQSVQAQVKENDQAAITRIPRLSEVKLPATNVNGLLSQSPTPQATPASGIVPITSVKANPTDKGVEIILETTQGTPLQVTNRSTGNSFITDVSGGQLRLPDGNAFTFRSEKPIEGITEISVTNINANTVQVTVVGEKALPTVELYDDDGGLIFAVASQATATQPQAPQAQEKPALPPQEEPSAQQDEPIELVVTGEQDSYRLPDATTATKTDTPLRDIPQSIQVIPRQIIQDQNITRVGEAIRNVSGVQRSSASAGSFDIFVIRGFSSGREGILRNGLRDRSNTGTPSETANFERIEVLKGPSAALYGQGGLGGTINYVTKKPLRDPFYAVEGMIGNFDFYRGAIDLSGPLNGDNTLSYRLNVAAETSGSFIDLLETQRYFVAPVLTWQIGKNTTLTFEAEYLNSQESGGNLGLPAEGTVRSNPNGKIPLNRSTVEPYSKNNRYTYRVGYNFEHRFSDNWQVRNAFRATWVDVFSTFVLPIALSPDQRRVERILSNYPDSLPERYYALDTYVVGKFNTGSVQHQLLTGVDLFRSFQPSYEGFDREVPDLDLFNPVYSRSPGAVLSSFRSSDTTRDALGIYIQDQITLADNLKVLLGGRFDILSEKQEPSNAETTFQQNEGFSPRVGIVYQPVPAISLYANYSRAITQVVGTTFDRRLFEPERGTQYEVGVKADLSSRLSAILAFYEITKSNVRTNDPSNPLFSIQTGEQRSRGIEFDITGEILPGWNLIAAAAYTDARITADNTFAVGNRINNVAEFTASLWTTYELQEGPAKGLGVGVGLYYVGDRQGDLANSFTLPSYFRTDAAIFYKRGQFRAGINFKNLFDINYFESADGDVYVYPGAPFTVQGTISWQF</sequence>
<evidence type="ECO:0000256" key="13">
    <source>
        <dbReference type="PROSITE-ProRule" id="PRU01360"/>
    </source>
</evidence>
<dbReference type="GO" id="GO:0038023">
    <property type="term" value="F:signaling receptor activity"/>
    <property type="evidence" value="ECO:0007669"/>
    <property type="project" value="InterPro"/>
</dbReference>
<comment type="similarity">
    <text evidence="2 13 14">Belongs to the TonB-dependent receptor family.</text>
</comment>
<feature type="domain" description="TonB-dependent receptor plug" evidence="18">
    <location>
        <begin position="238"/>
        <end position="338"/>
    </location>
</feature>
<evidence type="ECO:0000256" key="10">
    <source>
        <dbReference type="ARBA" id="ARBA00023077"/>
    </source>
</evidence>
<dbReference type="EMBL" id="JACXAE010000065">
    <property type="protein sequence ID" value="MBD2774188.1"/>
    <property type="molecule type" value="Genomic_DNA"/>
</dbReference>
<evidence type="ECO:0000256" key="9">
    <source>
        <dbReference type="ARBA" id="ARBA00023065"/>
    </source>
</evidence>
<dbReference type="Proteomes" id="UP000629098">
    <property type="component" value="Unassembled WGS sequence"/>
</dbReference>
<dbReference type="Gene3D" id="2.40.170.20">
    <property type="entry name" value="TonB-dependent receptor, beta-barrel domain"/>
    <property type="match status" value="1"/>
</dbReference>
<dbReference type="SUPFAM" id="SSF56935">
    <property type="entry name" value="Porins"/>
    <property type="match status" value="1"/>
</dbReference>
<dbReference type="InterPro" id="IPR021731">
    <property type="entry name" value="AMIN_dom"/>
</dbReference>
<dbReference type="Pfam" id="PF00593">
    <property type="entry name" value="TonB_dep_Rec_b-barrel"/>
    <property type="match status" value="1"/>
</dbReference>
<keyword evidence="4 13" id="KW-1134">Transmembrane beta strand</keyword>
<evidence type="ECO:0000256" key="4">
    <source>
        <dbReference type="ARBA" id="ARBA00022452"/>
    </source>
</evidence>
<evidence type="ECO:0000256" key="11">
    <source>
        <dbReference type="ARBA" id="ARBA00023136"/>
    </source>
</evidence>
<dbReference type="InterPro" id="IPR000531">
    <property type="entry name" value="Beta-barrel_TonB"/>
</dbReference>
<evidence type="ECO:0000256" key="6">
    <source>
        <dbReference type="ARBA" id="ARBA00022692"/>
    </source>
</evidence>
<dbReference type="InterPro" id="IPR037066">
    <property type="entry name" value="Plug_dom_sf"/>
</dbReference>
<proteinExistence type="inferred from homology"/>
<keyword evidence="7 16" id="KW-0732">Signal</keyword>
<keyword evidence="5" id="KW-0410">Iron transport</keyword>
<evidence type="ECO:0000259" key="18">
    <source>
        <dbReference type="Pfam" id="PF07715"/>
    </source>
</evidence>
<evidence type="ECO:0000256" key="16">
    <source>
        <dbReference type="SAM" id="SignalP"/>
    </source>
</evidence>
<dbReference type="Pfam" id="PF07715">
    <property type="entry name" value="Plug"/>
    <property type="match status" value="1"/>
</dbReference>
<comment type="caution">
    <text evidence="20">The sequence shown here is derived from an EMBL/GenBank/DDBJ whole genome shotgun (WGS) entry which is preliminary data.</text>
</comment>
<evidence type="ECO:0000256" key="14">
    <source>
        <dbReference type="RuleBase" id="RU003357"/>
    </source>
</evidence>
<dbReference type="GO" id="GO:0015891">
    <property type="term" value="P:siderophore transport"/>
    <property type="evidence" value="ECO:0007669"/>
    <property type="project" value="InterPro"/>
</dbReference>
<feature type="signal peptide" evidence="16">
    <location>
        <begin position="1"/>
        <end position="29"/>
    </location>
</feature>
<organism evidence="20 21">
    <name type="scientific">Iningainema tapete BLCC-T55</name>
    <dbReference type="NCBI Taxonomy" id="2748662"/>
    <lineage>
        <taxon>Bacteria</taxon>
        <taxon>Bacillati</taxon>
        <taxon>Cyanobacteriota</taxon>
        <taxon>Cyanophyceae</taxon>
        <taxon>Nostocales</taxon>
        <taxon>Scytonemataceae</taxon>
        <taxon>Iningainema tapete</taxon>
    </lineage>
</organism>
<evidence type="ECO:0000256" key="8">
    <source>
        <dbReference type="ARBA" id="ARBA00023004"/>
    </source>
</evidence>
<dbReference type="InterPro" id="IPR010105">
    <property type="entry name" value="TonB_sidphr_rcpt"/>
</dbReference>
<dbReference type="PANTHER" id="PTHR32552:SF68">
    <property type="entry name" value="FERRICHROME OUTER MEMBRANE TRANSPORTER_PHAGE RECEPTOR"/>
    <property type="match status" value="1"/>
</dbReference>
<dbReference type="NCBIfam" id="TIGR01783">
    <property type="entry name" value="TonB-siderophor"/>
    <property type="match status" value="1"/>
</dbReference>
<dbReference type="InterPro" id="IPR036942">
    <property type="entry name" value="Beta-barrel_TonB_sf"/>
</dbReference>
<dbReference type="GO" id="GO:0015344">
    <property type="term" value="F:siderophore uptake transmembrane transporter activity"/>
    <property type="evidence" value="ECO:0007669"/>
    <property type="project" value="TreeGrafter"/>
</dbReference>
<keyword evidence="9" id="KW-0406">Ion transport</keyword>
<dbReference type="PANTHER" id="PTHR32552">
    <property type="entry name" value="FERRICHROME IRON RECEPTOR-RELATED"/>
    <property type="match status" value="1"/>
</dbReference>
<evidence type="ECO:0000256" key="12">
    <source>
        <dbReference type="ARBA" id="ARBA00023237"/>
    </source>
</evidence>
<dbReference type="PROSITE" id="PS52016">
    <property type="entry name" value="TONB_DEPENDENT_REC_3"/>
    <property type="match status" value="1"/>
</dbReference>
<gene>
    <name evidence="20" type="ORF">ICL16_19430</name>
</gene>
<evidence type="ECO:0000256" key="7">
    <source>
        <dbReference type="ARBA" id="ARBA00022729"/>
    </source>
</evidence>
<dbReference type="Gene3D" id="2.170.130.10">
    <property type="entry name" value="TonB-dependent receptor, plug domain"/>
    <property type="match status" value="1"/>
</dbReference>
<evidence type="ECO:0000256" key="1">
    <source>
        <dbReference type="ARBA" id="ARBA00004571"/>
    </source>
</evidence>
<keyword evidence="12 13" id="KW-0998">Cell outer membrane</keyword>
<feature type="domain" description="TonB-dependent receptor-like beta-barrel" evidence="17">
    <location>
        <begin position="411"/>
        <end position="846"/>
    </location>
</feature>
<keyword evidence="3 13" id="KW-0813">Transport</keyword>
<feature type="compositionally biased region" description="Low complexity" evidence="15">
    <location>
        <begin position="185"/>
        <end position="196"/>
    </location>
</feature>
<keyword evidence="10 14" id="KW-0798">TonB box</keyword>
<feature type="chain" id="PRO_5035168950" evidence="16">
    <location>
        <begin position="30"/>
        <end position="877"/>
    </location>
</feature>
<evidence type="ECO:0000259" key="17">
    <source>
        <dbReference type="Pfam" id="PF00593"/>
    </source>
</evidence>
<protein>
    <submittedName>
        <fullName evidence="20">TonB-dependent siderophore receptor</fullName>
    </submittedName>
</protein>
<dbReference type="AlphaFoldDB" id="A0A8J6XH26"/>
<comment type="subcellular location">
    <subcellularLocation>
        <location evidence="1 13">Cell outer membrane</location>
        <topology evidence="1 13">Multi-pass membrane protein</topology>
    </subcellularLocation>
</comment>
<dbReference type="CDD" id="cd01347">
    <property type="entry name" value="ligand_gated_channel"/>
    <property type="match status" value="1"/>
</dbReference>
<evidence type="ECO:0000256" key="5">
    <source>
        <dbReference type="ARBA" id="ARBA00022496"/>
    </source>
</evidence>
<evidence type="ECO:0000256" key="2">
    <source>
        <dbReference type="ARBA" id="ARBA00009810"/>
    </source>
</evidence>
<keyword evidence="8" id="KW-0408">Iron</keyword>
<dbReference type="InterPro" id="IPR039426">
    <property type="entry name" value="TonB-dep_rcpt-like"/>
</dbReference>
<reference evidence="20" key="1">
    <citation type="submission" date="2020-09" db="EMBL/GenBank/DDBJ databases">
        <title>Iningainema tapete sp. nov. (Scytonemataceae, Cyanobacteria) from greenhouses in central Florida (USA) produces two types of nodularin with biosynthetic potential for microcystin-LR and anabaenopeptins.</title>
        <authorList>
            <person name="Berthold D.E."/>
            <person name="Lefler F.W."/>
            <person name="Huang I.-S."/>
            <person name="Abdulla H."/>
            <person name="Zimba P.V."/>
            <person name="Laughinghouse H.D. IV."/>
        </authorList>
    </citation>
    <scope>NUCLEOTIDE SEQUENCE</scope>
    <source>
        <strain evidence="20">BLCCT55</strain>
    </source>
</reference>
<dbReference type="GO" id="GO:0009279">
    <property type="term" value="C:cell outer membrane"/>
    <property type="evidence" value="ECO:0007669"/>
    <property type="project" value="UniProtKB-SubCell"/>
</dbReference>
<feature type="region of interest" description="Disordered" evidence="15">
    <location>
        <begin position="185"/>
        <end position="208"/>
    </location>
</feature>
<keyword evidence="11 13" id="KW-0472">Membrane</keyword>
<keyword evidence="21" id="KW-1185">Reference proteome</keyword>